<feature type="signal peptide" evidence="1">
    <location>
        <begin position="1"/>
        <end position="17"/>
    </location>
</feature>
<evidence type="ECO:0000313" key="2">
    <source>
        <dbReference type="EMBL" id="PVI06605.1"/>
    </source>
</evidence>
<organism evidence="2 3">
    <name type="scientific">Periconia macrospinosa</name>
    <dbReference type="NCBI Taxonomy" id="97972"/>
    <lineage>
        <taxon>Eukaryota</taxon>
        <taxon>Fungi</taxon>
        <taxon>Dikarya</taxon>
        <taxon>Ascomycota</taxon>
        <taxon>Pezizomycotina</taxon>
        <taxon>Dothideomycetes</taxon>
        <taxon>Pleosporomycetidae</taxon>
        <taxon>Pleosporales</taxon>
        <taxon>Massarineae</taxon>
        <taxon>Periconiaceae</taxon>
        <taxon>Periconia</taxon>
    </lineage>
</organism>
<evidence type="ECO:0000256" key="1">
    <source>
        <dbReference type="SAM" id="SignalP"/>
    </source>
</evidence>
<name>A0A2V1EBH7_9PLEO</name>
<proteinExistence type="predicted"/>
<keyword evidence="3" id="KW-1185">Reference proteome</keyword>
<sequence>MWLKGLKTFIRAAVVYGSSVAQGEGVAIVTKYASPRVLHPSDCFNGKIRKVTLLQIAASSGGKTIIHIRDLAGAISPDETARSEEGASDNGGRIRNNVYSSFFTPSWALAAVSIPTGSILPYPKFKADFGRVRNRNIALSTGKTCRFTASTVRMAVSRKTRILDL</sequence>
<dbReference type="AlphaFoldDB" id="A0A2V1EBH7"/>
<reference evidence="2 3" key="1">
    <citation type="journal article" date="2018" name="Sci. Rep.">
        <title>Comparative genomics provides insights into the lifestyle and reveals functional heterogeneity of dark septate endophytic fungi.</title>
        <authorList>
            <person name="Knapp D.G."/>
            <person name="Nemeth J.B."/>
            <person name="Barry K."/>
            <person name="Hainaut M."/>
            <person name="Henrissat B."/>
            <person name="Johnson J."/>
            <person name="Kuo A."/>
            <person name="Lim J.H.P."/>
            <person name="Lipzen A."/>
            <person name="Nolan M."/>
            <person name="Ohm R.A."/>
            <person name="Tamas L."/>
            <person name="Grigoriev I.V."/>
            <person name="Spatafora J.W."/>
            <person name="Nagy L.G."/>
            <person name="Kovacs G.M."/>
        </authorList>
    </citation>
    <scope>NUCLEOTIDE SEQUENCE [LARGE SCALE GENOMIC DNA]</scope>
    <source>
        <strain evidence="2 3">DSE2036</strain>
    </source>
</reference>
<keyword evidence="1" id="KW-0732">Signal</keyword>
<dbReference type="EMBL" id="KZ805308">
    <property type="protein sequence ID" value="PVI06605.1"/>
    <property type="molecule type" value="Genomic_DNA"/>
</dbReference>
<dbReference type="Proteomes" id="UP000244855">
    <property type="component" value="Unassembled WGS sequence"/>
</dbReference>
<evidence type="ECO:0000313" key="3">
    <source>
        <dbReference type="Proteomes" id="UP000244855"/>
    </source>
</evidence>
<protein>
    <submittedName>
        <fullName evidence="2">Uncharacterized protein</fullName>
    </submittedName>
</protein>
<feature type="chain" id="PRO_5016090471" evidence="1">
    <location>
        <begin position="18"/>
        <end position="165"/>
    </location>
</feature>
<accession>A0A2V1EBH7</accession>
<gene>
    <name evidence="2" type="ORF">DM02DRAFT_623125</name>
</gene>